<dbReference type="InterPro" id="IPR013783">
    <property type="entry name" value="Ig-like_fold"/>
</dbReference>
<feature type="signal peptide" evidence="1">
    <location>
        <begin position="1"/>
        <end position="23"/>
    </location>
</feature>
<accession>A0A1M7Z633</accession>
<gene>
    <name evidence="2" type="ORF">SAMN04488108_0739</name>
</gene>
<dbReference type="Gene3D" id="2.60.40.10">
    <property type="entry name" value="Immunoglobulins"/>
    <property type="match status" value="2"/>
</dbReference>
<keyword evidence="1" id="KW-0732">Signal</keyword>
<reference evidence="3" key="1">
    <citation type="submission" date="2016-12" db="EMBL/GenBank/DDBJ databases">
        <authorList>
            <person name="Varghese N."/>
            <person name="Submissions S."/>
        </authorList>
    </citation>
    <scope>NUCLEOTIDE SEQUENCE [LARGE SCALE GENOMIC DNA]</scope>
    <source>
        <strain evidence="3">DSM 25035</strain>
    </source>
</reference>
<dbReference type="Proteomes" id="UP000184609">
    <property type="component" value="Unassembled WGS sequence"/>
</dbReference>
<feature type="chain" id="PRO_5012884520" description="DUF1573 domain-containing protein" evidence="1">
    <location>
        <begin position="24"/>
        <end position="363"/>
    </location>
</feature>
<proteinExistence type="predicted"/>
<name>A0A1M7Z633_9BACT</name>
<dbReference type="AlphaFoldDB" id="A0A1M7Z633"/>
<dbReference type="EMBL" id="FRXN01000001">
    <property type="protein sequence ID" value="SHO60351.1"/>
    <property type="molecule type" value="Genomic_DNA"/>
</dbReference>
<dbReference type="OrthoDB" id="1466304at2"/>
<organism evidence="2 3">
    <name type="scientific">Algoriphagus zhangzhouensis</name>
    <dbReference type="NCBI Taxonomy" id="1073327"/>
    <lineage>
        <taxon>Bacteria</taxon>
        <taxon>Pseudomonadati</taxon>
        <taxon>Bacteroidota</taxon>
        <taxon>Cytophagia</taxon>
        <taxon>Cytophagales</taxon>
        <taxon>Cyclobacteriaceae</taxon>
        <taxon>Algoriphagus</taxon>
    </lineage>
</organism>
<dbReference type="STRING" id="1073327.SAMN04488108_0739"/>
<dbReference type="InterPro" id="IPR011467">
    <property type="entry name" value="DUF1573"/>
</dbReference>
<dbReference type="PANTHER" id="PTHR37833">
    <property type="entry name" value="LIPOPROTEIN-RELATED"/>
    <property type="match status" value="1"/>
</dbReference>
<keyword evidence="3" id="KW-1185">Reference proteome</keyword>
<dbReference type="RefSeq" id="WP_073570378.1">
    <property type="nucleotide sequence ID" value="NZ_FRXN01000001.1"/>
</dbReference>
<evidence type="ECO:0008006" key="4">
    <source>
        <dbReference type="Google" id="ProtNLM"/>
    </source>
</evidence>
<evidence type="ECO:0000256" key="1">
    <source>
        <dbReference type="SAM" id="SignalP"/>
    </source>
</evidence>
<evidence type="ECO:0000313" key="3">
    <source>
        <dbReference type="Proteomes" id="UP000184609"/>
    </source>
</evidence>
<evidence type="ECO:0000313" key="2">
    <source>
        <dbReference type="EMBL" id="SHO60351.1"/>
    </source>
</evidence>
<dbReference type="Pfam" id="PF07610">
    <property type="entry name" value="DUF1573"/>
    <property type="match status" value="2"/>
</dbReference>
<sequence>MNLFRKLFTTALFLSILAQVCLSQETVTPKLIWEINKIDLGTILEEQGPQVAEFRFTHTQDSLFWIERVWTDCGCTTVTYTEDTLNVGEEGVLQISYDPSASAGFFSRMVVVKGNLMDTQDTLYLEGTAVPFPQDPDIDYPNQQLGFGFRQQKVNMGDVFTNEPKIKNVEFFNFTGETLYPDSLRTFGPDYIQLRLKQDSVQANERGLIQVIYSGADKNDLGFFEDPVQFSWSDSLVVQWDVIANVFEYFPAFAKEDLGVVPNLSISPKEIDLKEISAGQKKNETVTLTNKGQKVLEIRKIQGNCDCLKMTMSKMEINPGESVDLHLEFDPAGRQGIDQRNIYIFSNDPLNPVQLVVLKSRIK</sequence>
<protein>
    <recommendedName>
        <fullName evidence="4">DUF1573 domain-containing protein</fullName>
    </recommendedName>
</protein>
<dbReference type="PANTHER" id="PTHR37833:SF1">
    <property type="entry name" value="SIGNAL PEPTIDE PROTEIN"/>
    <property type="match status" value="1"/>
</dbReference>